<sequence>MDNSAIVDNPPPTRVTSRRAGNDYGLSHVVPVRTRTRAKETGMDEYGTRAAEGGRTAPDMRRPPPGGRAGVVPTVRLGGGGARPG</sequence>
<comment type="caution">
    <text evidence="2">The sequence shown here is derived from an EMBL/GenBank/DDBJ whole genome shotgun (WGS) entry which is preliminary data.</text>
</comment>
<evidence type="ECO:0000256" key="1">
    <source>
        <dbReference type="SAM" id="MobiDB-lite"/>
    </source>
</evidence>
<name>A0A9W4H3T0_9ACTN</name>
<dbReference type="AlphaFoldDB" id="A0A9W4H3T0"/>
<keyword evidence="3" id="KW-1185">Reference proteome</keyword>
<reference evidence="2" key="1">
    <citation type="submission" date="2021-06" db="EMBL/GenBank/DDBJ databases">
        <authorList>
            <person name="Arsene-Ploetze F."/>
        </authorList>
    </citation>
    <scope>NUCLEOTIDE SEQUENCE</scope>
    <source>
        <strain evidence="2">SBRY1</strain>
    </source>
</reference>
<accession>A0A9W4H3T0</accession>
<proteinExistence type="predicted"/>
<evidence type="ECO:0000313" key="3">
    <source>
        <dbReference type="Proteomes" id="UP001153328"/>
    </source>
</evidence>
<dbReference type="Proteomes" id="UP001153328">
    <property type="component" value="Unassembled WGS sequence"/>
</dbReference>
<evidence type="ECO:0000313" key="2">
    <source>
        <dbReference type="EMBL" id="CAG7649156.1"/>
    </source>
</evidence>
<dbReference type="EMBL" id="CAJVAX010000019">
    <property type="protein sequence ID" value="CAG7649156.1"/>
    <property type="molecule type" value="Genomic_DNA"/>
</dbReference>
<gene>
    <name evidence="2" type="ORF">SBRY_50027</name>
</gene>
<feature type="region of interest" description="Disordered" evidence="1">
    <location>
        <begin position="1"/>
        <end position="85"/>
    </location>
</feature>
<protein>
    <submittedName>
        <fullName evidence="2">Uncharacterized protein</fullName>
    </submittedName>
</protein>
<organism evidence="2 3">
    <name type="scientific">Actinacidiphila bryophytorum</name>
    <dbReference type="NCBI Taxonomy" id="1436133"/>
    <lineage>
        <taxon>Bacteria</taxon>
        <taxon>Bacillati</taxon>
        <taxon>Actinomycetota</taxon>
        <taxon>Actinomycetes</taxon>
        <taxon>Kitasatosporales</taxon>
        <taxon>Streptomycetaceae</taxon>
        <taxon>Actinacidiphila</taxon>
    </lineage>
</organism>